<organism evidence="3 4">
    <name type="scientific">Nitrosospira multiformis</name>
    <dbReference type="NCBI Taxonomy" id="1231"/>
    <lineage>
        <taxon>Bacteria</taxon>
        <taxon>Pseudomonadati</taxon>
        <taxon>Pseudomonadota</taxon>
        <taxon>Betaproteobacteria</taxon>
        <taxon>Nitrosomonadales</taxon>
        <taxon>Nitrosomonadaceae</taxon>
        <taxon>Nitrosospira</taxon>
    </lineage>
</organism>
<dbReference type="EMBL" id="FOCT01000001">
    <property type="protein sequence ID" value="SEM83030.1"/>
    <property type="molecule type" value="Genomic_DNA"/>
</dbReference>
<protein>
    <submittedName>
        <fullName evidence="3">PEP-CTERM protein-sorting domain-containing protein</fullName>
    </submittedName>
</protein>
<evidence type="ECO:0000256" key="1">
    <source>
        <dbReference type="SAM" id="SignalP"/>
    </source>
</evidence>
<keyword evidence="1" id="KW-0732">Signal</keyword>
<feature type="chain" id="PRO_5010267585" evidence="1">
    <location>
        <begin position="26"/>
        <end position="270"/>
    </location>
</feature>
<dbReference type="AlphaFoldDB" id="A0A1H8BJE9"/>
<sequence length="270" mass="27843">MNSIRCGLILISCSTGFALAQSAYAADGTAAASLDWSQLQVSVTGVDGNVPTVTFSDEYTDLSSSAYVQGEGNEYNTKSIYDWTSTLAANAQATATTFAHASASPLSFSANAQSMEGDNGYSYWDNPSASSSGSRSENFSFDGPGVLTVTVPYTLNITGGETFDYWNSTSASVYASAYFSGSNENGNFNSNSNASFSLSSYYENSPDSQSGTLVLGIFAAGPGSGSLSFNTSASLGSPSIIPEPESYALILAGLGLIGMIVRLRSAGSVA</sequence>
<name>A0A1H8BJE9_9PROT</name>
<dbReference type="RefSeq" id="WP_139176637.1">
    <property type="nucleotide sequence ID" value="NZ_FOCT01000001.1"/>
</dbReference>
<accession>A0A1H8BJE9</accession>
<dbReference type="Proteomes" id="UP000183898">
    <property type="component" value="Unassembled WGS sequence"/>
</dbReference>
<gene>
    <name evidence="3" type="ORF">SAMN05216404_101273</name>
</gene>
<reference evidence="3 4" key="1">
    <citation type="submission" date="2016-10" db="EMBL/GenBank/DDBJ databases">
        <authorList>
            <person name="de Groot N.N."/>
        </authorList>
    </citation>
    <scope>NUCLEOTIDE SEQUENCE [LARGE SCALE GENOMIC DNA]</scope>
    <source>
        <strain evidence="3 4">Nl18</strain>
    </source>
</reference>
<evidence type="ECO:0000259" key="2">
    <source>
        <dbReference type="Pfam" id="PF07589"/>
    </source>
</evidence>
<evidence type="ECO:0000313" key="4">
    <source>
        <dbReference type="Proteomes" id="UP000183898"/>
    </source>
</evidence>
<feature type="domain" description="Ice-binding protein C-terminal" evidence="2">
    <location>
        <begin position="241"/>
        <end position="264"/>
    </location>
</feature>
<feature type="signal peptide" evidence="1">
    <location>
        <begin position="1"/>
        <end position="25"/>
    </location>
</feature>
<proteinExistence type="predicted"/>
<dbReference type="Pfam" id="PF07589">
    <property type="entry name" value="PEP-CTERM"/>
    <property type="match status" value="1"/>
</dbReference>
<dbReference type="InterPro" id="IPR013424">
    <property type="entry name" value="Ice-binding_C"/>
</dbReference>
<evidence type="ECO:0000313" key="3">
    <source>
        <dbReference type="EMBL" id="SEM83030.1"/>
    </source>
</evidence>